<evidence type="ECO:0000313" key="3">
    <source>
        <dbReference type="Proteomes" id="UP001391051"/>
    </source>
</evidence>
<name>A0ABR1QE28_9PEZI</name>
<feature type="compositionally biased region" description="Pro residues" evidence="1">
    <location>
        <begin position="302"/>
        <end position="322"/>
    </location>
</feature>
<dbReference type="EMBL" id="JAQQWE010000005">
    <property type="protein sequence ID" value="KAK7952154.1"/>
    <property type="molecule type" value="Genomic_DNA"/>
</dbReference>
<feature type="region of interest" description="Disordered" evidence="1">
    <location>
        <begin position="1"/>
        <end position="43"/>
    </location>
</feature>
<feature type="region of interest" description="Disordered" evidence="1">
    <location>
        <begin position="258"/>
        <end position="278"/>
    </location>
</feature>
<dbReference type="RefSeq" id="XP_066700216.1">
    <property type="nucleotide sequence ID" value="XM_066844104.1"/>
</dbReference>
<evidence type="ECO:0000256" key="1">
    <source>
        <dbReference type="SAM" id="MobiDB-lite"/>
    </source>
</evidence>
<sequence>MAENLSTATLVPELPPQPELARDRTGDDSSPEPPAEVPAPLRKLKKEESAARVLIWRAEVDASTVTCACSLMTRRQPVTAWCPECAAPFEGLAYTRFKDGDEGLTRLPSGRPSIANVWPVHGLRDRDTTHWYRLGPRGTAPLFPTNEFKILGHKLAAKTRLDRLFRSSKQPGPEPYVPPEYGDLPGSVAELEPEYDPPEHPDRLIGPDVPYDSPALEARMRRQPSAKLGVVNTEMYRSLWQRPSSYYQDRPSVSSLLDAWSSSGGDEEGGDRGKPKLTLDATTERLHRAQMLLYRQSGKPATRPPPIIRASPAPSPRNIPKP</sequence>
<reference evidence="2 3" key="1">
    <citation type="submission" date="2023-01" db="EMBL/GenBank/DDBJ databases">
        <title>Analysis of 21 Apiospora genomes using comparative genomics revels a genus with tremendous synthesis potential of carbohydrate active enzymes and secondary metabolites.</title>
        <authorList>
            <person name="Sorensen T."/>
        </authorList>
    </citation>
    <scope>NUCLEOTIDE SEQUENCE [LARGE SCALE GENOMIC DNA]</scope>
    <source>
        <strain evidence="2 3">CBS 24483</strain>
    </source>
</reference>
<dbReference type="GeneID" id="92077166"/>
<protein>
    <submittedName>
        <fullName evidence="2">Uncharacterized protein</fullName>
    </submittedName>
</protein>
<proteinExistence type="predicted"/>
<comment type="caution">
    <text evidence="2">The sequence shown here is derived from an EMBL/GenBank/DDBJ whole genome shotgun (WGS) entry which is preliminary data.</text>
</comment>
<feature type="region of interest" description="Disordered" evidence="1">
    <location>
        <begin position="293"/>
        <end position="322"/>
    </location>
</feature>
<dbReference type="Proteomes" id="UP001391051">
    <property type="component" value="Unassembled WGS sequence"/>
</dbReference>
<evidence type="ECO:0000313" key="2">
    <source>
        <dbReference type="EMBL" id="KAK7952154.1"/>
    </source>
</evidence>
<organism evidence="2 3">
    <name type="scientific">Apiospora aurea</name>
    <dbReference type="NCBI Taxonomy" id="335848"/>
    <lineage>
        <taxon>Eukaryota</taxon>
        <taxon>Fungi</taxon>
        <taxon>Dikarya</taxon>
        <taxon>Ascomycota</taxon>
        <taxon>Pezizomycotina</taxon>
        <taxon>Sordariomycetes</taxon>
        <taxon>Xylariomycetidae</taxon>
        <taxon>Amphisphaeriales</taxon>
        <taxon>Apiosporaceae</taxon>
        <taxon>Apiospora</taxon>
    </lineage>
</organism>
<feature type="region of interest" description="Disordered" evidence="1">
    <location>
        <begin position="166"/>
        <end position="188"/>
    </location>
</feature>
<gene>
    <name evidence="2" type="ORF">PG986_007882</name>
</gene>
<keyword evidence="3" id="KW-1185">Reference proteome</keyword>
<accession>A0ABR1QE28</accession>